<proteinExistence type="predicted"/>
<reference evidence="2 3" key="1">
    <citation type="submission" date="2020-07" db="EMBL/GenBank/DDBJ databases">
        <title>Taxonomic revisions and descriptions of new bacterial species based on genomic comparisons in the high-G+C-content subgroup of the family Alcaligenaceae.</title>
        <authorList>
            <person name="Szabo A."/>
            <person name="Felfoldi T."/>
        </authorList>
    </citation>
    <scope>NUCLEOTIDE SEQUENCE [LARGE SCALE GENOMIC DNA]</scope>
    <source>
        <strain evidence="2 3">DSM 25264</strain>
    </source>
</reference>
<keyword evidence="3" id="KW-1185">Reference proteome</keyword>
<evidence type="ECO:0000313" key="3">
    <source>
        <dbReference type="Proteomes" id="UP000580517"/>
    </source>
</evidence>
<organism evidence="2 3">
    <name type="scientific">Allopusillimonas soli</name>
    <dbReference type="NCBI Taxonomy" id="659016"/>
    <lineage>
        <taxon>Bacteria</taxon>
        <taxon>Pseudomonadati</taxon>
        <taxon>Pseudomonadota</taxon>
        <taxon>Betaproteobacteria</taxon>
        <taxon>Burkholderiales</taxon>
        <taxon>Alcaligenaceae</taxon>
        <taxon>Allopusillimonas</taxon>
    </lineage>
</organism>
<dbReference type="Gene3D" id="2.40.50.320">
    <property type="entry name" value="Copper binding periplasmic protein CusF"/>
    <property type="match status" value="1"/>
</dbReference>
<comment type="caution">
    <text evidence="2">The sequence shown here is derived from an EMBL/GenBank/DDBJ whole genome shotgun (WGS) entry which is preliminary data.</text>
</comment>
<evidence type="ECO:0000313" key="2">
    <source>
        <dbReference type="EMBL" id="NYT38069.1"/>
    </source>
</evidence>
<dbReference type="RefSeq" id="WP_129970007.1">
    <property type="nucleotide sequence ID" value="NZ_JACCEW010000004.1"/>
</dbReference>
<dbReference type="Pfam" id="PF11604">
    <property type="entry name" value="CusF_Ec"/>
    <property type="match status" value="1"/>
</dbReference>
<name>A0A853FDU8_9BURK</name>
<keyword evidence="1" id="KW-0732">Signal</keyword>
<sequence length="100" mass="10718">MSMDNRHSLQILAAALAVTSFYSVQAVAQEASASGEVRRVDAKAGKVTIKHGAISDLDLPAMTLVYRCDPALLAGIKPGDKVKFKAKRENGQYVVTEISK</sequence>
<protein>
    <submittedName>
        <fullName evidence="2">Copper-binding protein</fullName>
    </submittedName>
</protein>
<feature type="chain" id="PRO_5032278607" evidence="1">
    <location>
        <begin position="29"/>
        <end position="100"/>
    </location>
</feature>
<dbReference type="EMBL" id="JACCEW010000004">
    <property type="protein sequence ID" value="NYT38069.1"/>
    <property type="molecule type" value="Genomic_DNA"/>
</dbReference>
<gene>
    <name evidence="2" type="ORF">H0A68_14370</name>
</gene>
<accession>A0A853FDU8</accession>
<dbReference type="AlphaFoldDB" id="A0A853FDU8"/>
<dbReference type="OrthoDB" id="9180744at2"/>
<dbReference type="Proteomes" id="UP000580517">
    <property type="component" value="Unassembled WGS sequence"/>
</dbReference>
<evidence type="ECO:0000256" key="1">
    <source>
        <dbReference type="SAM" id="SignalP"/>
    </source>
</evidence>
<feature type="signal peptide" evidence="1">
    <location>
        <begin position="1"/>
        <end position="28"/>
    </location>
</feature>
<dbReference type="InterPro" id="IPR021647">
    <property type="entry name" value="CusF_Ec"/>
</dbReference>
<dbReference type="InterPro" id="IPR042230">
    <property type="entry name" value="CusF_sf"/>
</dbReference>